<proteinExistence type="predicted"/>
<protein>
    <submittedName>
        <fullName evidence="1">Uncharacterized protein</fullName>
    </submittedName>
</protein>
<dbReference type="AlphaFoldDB" id="A0A1R0XBX1"/>
<gene>
    <name evidence="1" type="ORF">BJP51_15865</name>
</gene>
<dbReference type="RefSeq" id="WP_076179050.1">
    <property type="nucleotide sequence ID" value="NZ_MKQP01000017.1"/>
</dbReference>
<sequence length="336" mass="39537">MEYEYSDIRTKEEVEEASKEEMRELLIETFDNVSVLYEIYKRRSWLDKLFTDNILSMDKDALYVSNQVATICETQTYMINNRRRELLDYINPISMGEGSSKTFKHNYISVFKMKMIIGLTGEGSEYTVPQLKEIIYSGGKPTTTTNKSEEPTSSDQMFQMMQKMKRFEKFLDMIESDEFFKEIDRRVQVTTDKLLKESSSDDEVHEKIIKLFDKIAYGNESVPIKEELFKEFDSLLELYPKQSYSINMYKTAADEKITRFKQDERELHVQKVKGTIADLIEKYSVSNSDNERDTIKNQLSRLSDQNPDMSFDIRMWLSTLSKEKAKKGLLSRFFSN</sequence>
<accession>A0A1R0XBX1</accession>
<dbReference type="EMBL" id="MKQP01000017">
    <property type="protein sequence ID" value="OMD32575.1"/>
    <property type="molecule type" value="Genomic_DNA"/>
</dbReference>
<evidence type="ECO:0000313" key="2">
    <source>
        <dbReference type="Proteomes" id="UP000187465"/>
    </source>
</evidence>
<dbReference type="Proteomes" id="UP000187465">
    <property type="component" value="Unassembled WGS sequence"/>
</dbReference>
<organism evidence="1 2">
    <name type="scientific">Paenibacillus odorifer</name>
    <dbReference type="NCBI Taxonomy" id="189426"/>
    <lineage>
        <taxon>Bacteria</taxon>
        <taxon>Bacillati</taxon>
        <taxon>Bacillota</taxon>
        <taxon>Bacilli</taxon>
        <taxon>Bacillales</taxon>
        <taxon>Paenibacillaceae</taxon>
        <taxon>Paenibacillus</taxon>
    </lineage>
</organism>
<evidence type="ECO:0000313" key="1">
    <source>
        <dbReference type="EMBL" id="OMD32575.1"/>
    </source>
</evidence>
<comment type="caution">
    <text evidence="1">The sequence shown here is derived from an EMBL/GenBank/DDBJ whole genome shotgun (WGS) entry which is preliminary data.</text>
</comment>
<reference evidence="1 2" key="1">
    <citation type="submission" date="2016-10" db="EMBL/GenBank/DDBJ databases">
        <title>Paenibacillus species isolates.</title>
        <authorList>
            <person name="Beno S.M."/>
        </authorList>
    </citation>
    <scope>NUCLEOTIDE SEQUENCE [LARGE SCALE GENOMIC DNA]</scope>
    <source>
        <strain evidence="1 2">FSL H7-0604</strain>
    </source>
</reference>
<name>A0A1R0XBX1_9BACL</name>